<proteinExistence type="predicted"/>
<dbReference type="Gene3D" id="3.90.1150.200">
    <property type="match status" value="1"/>
</dbReference>
<sequence length="198" mass="22151">MSRDPRVDSYIAKAQPFAQPIMHHLRAVVHEACPEVEETIKWGMPSFMHHGILAGMAAFKAHVAFGFWKGRLVTGDAARSREAMWSFGRITSLDDLPKKRQLLAMVKKAAKLNEAGATAPRTVKHAKPVLRLPADLATALKAKPAAKAFYATLPPSAKRDYVEWITEAKQPATRAKRVAQAVQWLGEGKRRNWKYETR</sequence>
<evidence type="ECO:0000313" key="2">
    <source>
        <dbReference type="EMBL" id="WKW11071.1"/>
    </source>
</evidence>
<dbReference type="Proteomes" id="UP001229955">
    <property type="component" value="Chromosome"/>
</dbReference>
<gene>
    <name evidence="2" type="ORF">Strain138_000306</name>
    <name evidence="3" type="ORF">Strain318_000306</name>
</gene>
<dbReference type="RefSeq" id="WP_367886776.1">
    <property type="nucleotide sequence ID" value="NZ_CP130612.1"/>
</dbReference>
<accession>A0AA49JSB8</accession>
<keyword evidence="4" id="KW-1185">Reference proteome</keyword>
<evidence type="ECO:0000313" key="3">
    <source>
        <dbReference type="EMBL" id="WKW13981.1"/>
    </source>
</evidence>
<feature type="domain" description="YdhG-like" evidence="1">
    <location>
        <begin position="19"/>
        <end position="109"/>
    </location>
</feature>
<evidence type="ECO:0000313" key="4">
    <source>
        <dbReference type="Proteomes" id="UP001229955"/>
    </source>
</evidence>
<protein>
    <submittedName>
        <fullName evidence="2">YdeI/OmpD-associated family protein</fullName>
    </submittedName>
</protein>
<dbReference type="InterPro" id="IPR014922">
    <property type="entry name" value="YdhG-like"/>
</dbReference>
<dbReference type="EMBL" id="CP130612">
    <property type="protein sequence ID" value="WKW11071.1"/>
    <property type="molecule type" value="Genomic_DNA"/>
</dbReference>
<dbReference type="AlphaFoldDB" id="A0AA49JSB8"/>
<dbReference type="KEGG" id="pspc:Strain318_000306"/>
<accession>A0AA49JXS9</accession>
<name>A0AA49JSB8_9BACT</name>
<dbReference type="EMBL" id="CP130613">
    <property type="protein sequence ID" value="WKW13981.1"/>
    <property type="molecule type" value="Genomic_DNA"/>
</dbReference>
<organism evidence="2">
    <name type="scientific">Pseudogemmatithrix spongiicola</name>
    <dbReference type="NCBI Taxonomy" id="3062599"/>
    <lineage>
        <taxon>Bacteria</taxon>
        <taxon>Pseudomonadati</taxon>
        <taxon>Gemmatimonadota</taxon>
        <taxon>Gemmatimonadia</taxon>
        <taxon>Gemmatimonadales</taxon>
        <taxon>Gemmatimonadaceae</taxon>
        <taxon>Pseudogemmatithrix</taxon>
    </lineage>
</organism>
<dbReference type="Pfam" id="PF08818">
    <property type="entry name" value="DUF1801"/>
    <property type="match status" value="1"/>
</dbReference>
<evidence type="ECO:0000259" key="1">
    <source>
        <dbReference type="Pfam" id="PF08818"/>
    </source>
</evidence>
<dbReference type="SUPFAM" id="SSF159888">
    <property type="entry name" value="YdhG-like"/>
    <property type="match status" value="1"/>
</dbReference>
<reference evidence="2" key="1">
    <citation type="submission" date="2023-07" db="EMBL/GenBank/DDBJ databases">
        <authorList>
            <person name="Haufschild T."/>
            <person name="Kallscheuer N."/>
            <person name="Hammer J."/>
            <person name="Kohn T."/>
            <person name="Kabuu M."/>
            <person name="Jogler M."/>
            <person name="Wohfarth N."/>
            <person name="Heuer A."/>
            <person name="Rohde M."/>
            <person name="van Teeseling M.C.F."/>
            <person name="Jogler C."/>
        </authorList>
    </citation>
    <scope>NUCLEOTIDE SEQUENCE</scope>
    <source>
        <strain evidence="2">Strain 138</strain>
        <strain evidence="3">Strain 318</strain>
    </source>
</reference>
<dbReference type="Pfam" id="PF13376">
    <property type="entry name" value="OmdA"/>
    <property type="match status" value="1"/>
</dbReference>